<name>F0WKF3_9STRA</name>
<reference evidence="1" key="1">
    <citation type="journal article" date="2011" name="PLoS Biol.">
        <title>Gene gain and loss during evolution of obligate parasitism in the white rust pathogen of Arabidopsis thaliana.</title>
        <authorList>
            <person name="Kemen E."/>
            <person name="Gardiner A."/>
            <person name="Schultz-Larsen T."/>
            <person name="Kemen A.C."/>
            <person name="Balmuth A.L."/>
            <person name="Robert-Seilaniantz A."/>
            <person name="Bailey K."/>
            <person name="Holub E."/>
            <person name="Studholme D.J."/>
            <person name="Maclean D."/>
            <person name="Jones J.D."/>
        </authorList>
    </citation>
    <scope>NUCLEOTIDE SEQUENCE</scope>
</reference>
<protein>
    <submittedName>
        <fullName evidence="1">AlNc14C133G7005 protein</fullName>
    </submittedName>
</protein>
<evidence type="ECO:0000313" key="1">
    <source>
        <dbReference type="EMBL" id="CCA21757.1"/>
    </source>
</evidence>
<sequence length="122" mass="13300">MCSRTSSVTSRAVSDYSLSLDPCTSFRALVIKFSSPKQCFLIPVTTKGPTQRTISLEPDKRGSTRDHNMGHCGDQGHRGCQSLSTILKARFNIANLDKKCAEFCGNNLVCLHAKGGKTIPRP</sequence>
<organism evidence="1">
    <name type="scientific">Albugo laibachii Nc14</name>
    <dbReference type="NCBI Taxonomy" id="890382"/>
    <lineage>
        <taxon>Eukaryota</taxon>
        <taxon>Sar</taxon>
        <taxon>Stramenopiles</taxon>
        <taxon>Oomycota</taxon>
        <taxon>Peronosporomycetes</taxon>
        <taxon>Albuginales</taxon>
        <taxon>Albuginaceae</taxon>
        <taxon>Albugo</taxon>
    </lineage>
</organism>
<dbReference type="AlphaFoldDB" id="F0WKF3"/>
<gene>
    <name evidence="1" type="primary">AlNc14C133G7005</name>
    <name evidence="1" type="ORF">ALNC14_079000</name>
</gene>
<proteinExistence type="predicted"/>
<accession>F0WKF3</accession>
<reference evidence="1" key="2">
    <citation type="submission" date="2011-02" db="EMBL/GenBank/DDBJ databases">
        <authorList>
            <person name="MacLean D."/>
        </authorList>
    </citation>
    <scope>NUCLEOTIDE SEQUENCE</scope>
</reference>
<dbReference type="EMBL" id="FR824178">
    <property type="protein sequence ID" value="CCA21757.1"/>
    <property type="molecule type" value="Genomic_DNA"/>
</dbReference>
<dbReference type="HOGENOM" id="CLU_2031000_0_0_1"/>